<dbReference type="EMBL" id="CP012333">
    <property type="protein sequence ID" value="AKV04402.1"/>
    <property type="molecule type" value="Genomic_DNA"/>
</dbReference>
<dbReference type="SUPFAM" id="SSF88659">
    <property type="entry name" value="Sigma3 and sigma4 domains of RNA polymerase sigma factors"/>
    <property type="match status" value="1"/>
</dbReference>
<evidence type="ECO:0000256" key="5">
    <source>
        <dbReference type="ARBA" id="ARBA00023163"/>
    </source>
</evidence>
<keyword evidence="8" id="KW-1185">Reference proteome</keyword>
<dbReference type="AlphaFoldDB" id="A0A0K1QFH6"/>
<dbReference type="SUPFAM" id="SSF88946">
    <property type="entry name" value="Sigma2 domain of RNA polymerase sigma factors"/>
    <property type="match status" value="1"/>
</dbReference>
<dbReference type="GO" id="GO:0016987">
    <property type="term" value="F:sigma factor activity"/>
    <property type="evidence" value="ECO:0007669"/>
    <property type="project" value="UniProtKB-KW"/>
</dbReference>
<dbReference type="STRING" id="1391654.AKJ09_11065"/>
<dbReference type="KEGG" id="llu:AKJ09_11065"/>
<evidence type="ECO:0000256" key="2">
    <source>
        <dbReference type="ARBA" id="ARBA00023015"/>
    </source>
</evidence>
<dbReference type="NCBIfam" id="TIGR02937">
    <property type="entry name" value="sigma70-ECF"/>
    <property type="match status" value="1"/>
</dbReference>
<dbReference type="InterPro" id="IPR036388">
    <property type="entry name" value="WH-like_DNA-bd_sf"/>
</dbReference>
<dbReference type="GO" id="GO:0003677">
    <property type="term" value="F:DNA binding"/>
    <property type="evidence" value="ECO:0007669"/>
    <property type="project" value="UniProtKB-KW"/>
</dbReference>
<protein>
    <submittedName>
        <fullName evidence="7">RNA polymerase sigma factor RpoE</fullName>
    </submittedName>
</protein>
<evidence type="ECO:0000259" key="6">
    <source>
        <dbReference type="Pfam" id="PF08281"/>
    </source>
</evidence>
<dbReference type="Gene3D" id="1.10.10.10">
    <property type="entry name" value="Winged helix-like DNA-binding domain superfamily/Winged helix DNA-binding domain"/>
    <property type="match status" value="1"/>
</dbReference>
<dbReference type="Proteomes" id="UP000064967">
    <property type="component" value="Chromosome"/>
</dbReference>
<dbReference type="InterPro" id="IPR013325">
    <property type="entry name" value="RNA_pol_sigma_r2"/>
</dbReference>
<dbReference type="Gene3D" id="1.10.1740.10">
    <property type="match status" value="1"/>
</dbReference>
<gene>
    <name evidence="7" type="ORF">AKJ09_11065</name>
</gene>
<keyword evidence="5" id="KW-0804">Transcription</keyword>
<evidence type="ECO:0000256" key="4">
    <source>
        <dbReference type="ARBA" id="ARBA00023125"/>
    </source>
</evidence>
<reference evidence="7 8" key="1">
    <citation type="submission" date="2015-08" db="EMBL/GenBank/DDBJ databases">
        <authorList>
            <person name="Babu N.S."/>
            <person name="Beckwith C.J."/>
            <person name="Beseler K.G."/>
            <person name="Brison A."/>
            <person name="Carone J.V."/>
            <person name="Caskin T.P."/>
            <person name="Diamond M."/>
            <person name="Durham M.E."/>
            <person name="Foxe J.M."/>
            <person name="Go M."/>
            <person name="Henderson B.A."/>
            <person name="Jones I.B."/>
            <person name="McGettigan J.A."/>
            <person name="Micheletti S.J."/>
            <person name="Nasrallah M.E."/>
            <person name="Ortiz D."/>
            <person name="Piller C.R."/>
            <person name="Privatt S.R."/>
            <person name="Schneider S.L."/>
            <person name="Sharp S."/>
            <person name="Smith T.C."/>
            <person name="Stanton J.D."/>
            <person name="Ullery H.E."/>
            <person name="Wilson R.J."/>
            <person name="Serrano M.G."/>
            <person name="Buck G."/>
            <person name="Lee V."/>
            <person name="Wang Y."/>
            <person name="Carvalho R."/>
            <person name="Voegtly L."/>
            <person name="Shi R."/>
            <person name="Duckworth R."/>
            <person name="Johnson A."/>
            <person name="Loviza R."/>
            <person name="Walstead R."/>
            <person name="Shah Z."/>
            <person name="Kiflezghi M."/>
            <person name="Wade K."/>
            <person name="Ball S.L."/>
            <person name="Bradley K.W."/>
            <person name="Asai D.J."/>
            <person name="Bowman C.A."/>
            <person name="Russell D.A."/>
            <person name="Pope W.H."/>
            <person name="Jacobs-Sera D."/>
            <person name="Hendrix R.W."/>
            <person name="Hatfull G.F."/>
        </authorList>
    </citation>
    <scope>NUCLEOTIDE SEQUENCE [LARGE SCALE GENOMIC DNA]</scope>
    <source>
        <strain evidence="7 8">DSM 27648</strain>
    </source>
</reference>
<dbReference type="GO" id="GO:0006352">
    <property type="term" value="P:DNA-templated transcription initiation"/>
    <property type="evidence" value="ECO:0007669"/>
    <property type="project" value="InterPro"/>
</dbReference>
<sequence>MHDERLRTAISAHYGALRRAIRRVGVPEFEVDDVAQEAFLVFHRKAPSIHPKAERTFLYQSAFRIALSRRRGFARRREELEPAFEQFVAARPNPEEEMSQQQSLEILDGILSAMPLELSMIFTLCEIEQLSVPDAAEILDTPLGTATSRLRRAREVFAKLAGKVRASLAKGGAR</sequence>
<feature type="domain" description="RNA polymerase sigma factor 70 region 4 type 2" evidence="6">
    <location>
        <begin position="105"/>
        <end position="155"/>
    </location>
</feature>
<evidence type="ECO:0000313" key="8">
    <source>
        <dbReference type="Proteomes" id="UP000064967"/>
    </source>
</evidence>
<dbReference type="InterPro" id="IPR014284">
    <property type="entry name" value="RNA_pol_sigma-70_dom"/>
</dbReference>
<dbReference type="PANTHER" id="PTHR43133">
    <property type="entry name" value="RNA POLYMERASE ECF-TYPE SIGMA FACTO"/>
    <property type="match status" value="1"/>
</dbReference>
<dbReference type="InterPro" id="IPR039425">
    <property type="entry name" value="RNA_pol_sigma-70-like"/>
</dbReference>
<name>A0A0K1QFH6_9BACT</name>
<dbReference type="PANTHER" id="PTHR43133:SF8">
    <property type="entry name" value="RNA POLYMERASE SIGMA FACTOR HI_1459-RELATED"/>
    <property type="match status" value="1"/>
</dbReference>
<evidence type="ECO:0000256" key="1">
    <source>
        <dbReference type="ARBA" id="ARBA00010641"/>
    </source>
</evidence>
<keyword evidence="2" id="KW-0805">Transcription regulation</keyword>
<keyword evidence="3" id="KW-0731">Sigma factor</keyword>
<comment type="similarity">
    <text evidence="1">Belongs to the sigma-70 factor family. ECF subfamily.</text>
</comment>
<dbReference type="InterPro" id="IPR013249">
    <property type="entry name" value="RNA_pol_sigma70_r4_t2"/>
</dbReference>
<evidence type="ECO:0000256" key="3">
    <source>
        <dbReference type="ARBA" id="ARBA00023082"/>
    </source>
</evidence>
<dbReference type="InterPro" id="IPR013324">
    <property type="entry name" value="RNA_pol_sigma_r3/r4-like"/>
</dbReference>
<organism evidence="7 8">
    <name type="scientific">Labilithrix luteola</name>
    <dbReference type="NCBI Taxonomy" id="1391654"/>
    <lineage>
        <taxon>Bacteria</taxon>
        <taxon>Pseudomonadati</taxon>
        <taxon>Myxococcota</taxon>
        <taxon>Polyangia</taxon>
        <taxon>Polyangiales</taxon>
        <taxon>Labilitrichaceae</taxon>
        <taxon>Labilithrix</taxon>
    </lineage>
</organism>
<proteinExistence type="inferred from homology"/>
<accession>A0A0K1QFH6</accession>
<evidence type="ECO:0000313" key="7">
    <source>
        <dbReference type="EMBL" id="AKV04402.1"/>
    </source>
</evidence>
<dbReference type="Pfam" id="PF08281">
    <property type="entry name" value="Sigma70_r4_2"/>
    <property type="match status" value="1"/>
</dbReference>
<keyword evidence="4" id="KW-0238">DNA-binding</keyword>